<protein>
    <submittedName>
        <fullName evidence="2">Uncharacterized protein</fullName>
    </submittedName>
</protein>
<feature type="compositionally biased region" description="Acidic residues" evidence="1">
    <location>
        <begin position="50"/>
        <end position="77"/>
    </location>
</feature>
<dbReference type="EnsemblProtists" id="PYU1_T008364">
    <property type="protein sequence ID" value="PYU1_T008364"/>
    <property type="gene ID" value="PYU1_G008348"/>
</dbReference>
<dbReference type="EMBL" id="GL376613">
    <property type="status" value="NOT_ANNOTATED_CDS"/>
    <property type="molecule type" value="Genomic_DNA"/>
</dbReference>
<feature type="region of interest" description="Disordered" evidence="1">
    <location>
        <begin position="146"/>
        <end position="219"/>
    </location>
</feature>
<dbReference type="VEuPathDB" id="FungiDB:PYU1_G008348"/>
<reference evidence="2" key="3">
    <citation type="submission" date="2015-02" db="UniProtKB">
        <authorList>
            <consortium name="EnsemblProtists"/>
        </authorList>
    </citation>
    <scope>IDENTIFICATION</scope>
    <source>
        <strain evidence="2">DAOM BR144</strain>
    </source>
</reference>
<dbReference type="OMA" id="CELESTW"/>
<keyword evidence="3" id="KW-1185">Reference proteome</keyword>
<proteinExistence type="predicted"/>
<reference evidence="3" key="1">
    <citation type="journal article" date="2010" name="Genome Biol.">
        <title>Genome sequence of the necrotrophic plant pathogen Pythium ultimum reveals original pathogenicity mechanisms and effector repertoire.</title>
        <authorList>
            <person name="Levesque C.A."/>
            <person name="Brouwer H."/>
            <person name="Cano L."/>
            <person name="Hamilton J.P."/>
            <person name="Holt C."/>
            <person name="Huitema E."/>
            <person name="Raffaele S."/>
            <person name="Robideau G.P."/>
            <person name="Thines M."/>
            <person name="Win J."/>
            <person name="Zerillo M.M."/>
            <person name="Beakes G.W."/>
            <person name="Boore J.L."/>
            <person name="Busam D."/>
            <person name="Dumas B."/>
            <person name="Ferriera S."/>
            <person name="Fuerstenberg S.I."/>
            <person name="Gachon C.M."/>
            <person name="Gaulin E."/>
            <person name="Govers F."/>
            <person name="Grenville-Briggs L."/>
            <person name="Horner N."/>
            <person name="Hostetler J."/>
            <person name="Jiang R.H."/>
            <person name="Johnson J."/>
            <person name="Krajaejun T."/>
            <person name="Lin H."/>
            <person name="Meijer H.J."/>
            <person name="Moore B."/>
            <person name="Morris P."/>
            <person name="Phuntmart V."/>
            <person name="Puiu D."/>
            <person name="Shetty J."/>
            <person name="Stajich J.E."/>
            <person name="Tripathy S."/>
            <person name="Wawra S."/>
            <person name="van West P."/>
            <person name="Whitty B.R."/>
            <person name="Coutinho P.M."/>
            <person name="Henrissat B."/>
            <person name="Martin F."/>
            <person name="Thomas P.D."/>
            <person name="Tyler B.M."/>
            <person name="De Vries R.P."/>
            <person name="Kamoun S."/>
            <person name="Yandell M."/>
            <person name="Tisserat N."/>
            <person name="Buell C.R."/>
        </authorList>
    </citation>
    <scope>NUCLEOTIDE SEQUENCE</scope>
    <source>
        <strain evidence="3">DAOM:BR144</strain>
    </source>
</reference>
<evidence type="ECO:0000313" key="3">
    <source>
        <dbReference type="Proteomes" id="UP000019132"/>
    </source>
</evidence>
<dbReference type="HOGENOM" id="CLU_1226942_0_0_1"/>
<feature type="region of interest" description="Disordered" evidence="1">
    <location>
        <begin position="42"/>
        <end position="80"/>
    </location>
</feature>
<feature type="compositionally biased region" description="Basic and acidic residues" evidence="1">
    <location>
        <begin position="162"/>
        <end position="175"/>
    </location>
</feature>
<sequence>MYRMDWDFVTPRSWFGSLAGEESLMGGRDDDDLDFHTTTILFVPSRSEDETMETEDNDEGQGDDDKMEGETDDDNDFFADLPLGARSFDTAMPSTLKPPQKKTKDGYSYYTYSYSKCTTLDDKGTPVNSTRRRYEDSAGRLKAVRARRIGDRRMESTWTRASESDEGKHDNKVSPEGDPNEFEDAWQQTPFGVAEQHAKSHGTKHQSELPDAPPAREIP</sequence>
<dbReference type="AlphaFoldDB" id="K3WTR8"/>
<dbReference type="InParanoid" id="K3WTR8"/>
<organism evidence="2 3">
    <name type="scientific">Globisporangium ultimum (strain ATCC 200006 / CBS 805.95 / DAOM BR144)</name>
    <name type="common">Pythium ultimum</name>
    <dbReference type="NCBI Taxonomy" id="431595"/>
    <lineage>
        <taxon>Eukaryota</taxon>
        <taxon>Sar</taxon>
        <taxon>Stramenopiles</taxon>
        <taxon>Oomycota</taxon>
        <taxon>Peronosporomycetes</taxon>
        <taxon>Pythiales</taxon>
        <taxon>Pythiaceae</taxon>
        <taxon>Globisporangium</taxon>
    </lineage>
</organism>
<reference evidence="3" key="2">
    <citation type="submission" date="2010-04" db="EMBL/GenBank/DDBJ databases">
        <authorList>
            <person name="Buell R."/>
            <person name="Hamilton J."/>
            <person name="Hostetler J."/>
        </authorList>
    </citation>
    <scope>NUCLEOTIDE SEQUENCE [LARGE SCALE GENOMIC DNA]</scope>
    <source>
        <strain evidence="3">DAOM:BR144</strain>
    </source>
</reference>
<name>K3WTR8_GLOUD</name>
<evidence type="ECO:0000313" key="2">
    <source>
        <dbReference type="EnsemblProtists" id="PYU1_T008364"/>
    </source>
</evidence>
<dbReference type="eggNOG" id="ENOG502SSAX">
    <property type="taxonomic scope" value="Eukaryota"/>
</dbReference>
<accession>K3WTR8</accession>
<dbReference type="Proteomes" id="UP000019132">
    <property type="component" value="Unassembled WGS sequence"/>
</dbReference>
<evidence type="ECO:0000256" key="1">
    <source>
        <dbReference type="SAM" id="MobiDB-lite"/>
    </source>
</evidence>